<dbReference type="Proteomes" id="UP000306918">
    <property type="component" value="Unassembled WGS sequence"/>
</dbReference>
<dbReference type="AlphaFoldDB" id="A0A4S8HY85"/>
<proteinExistence type="predicted"/>
<evidence type="ECO:0000313" key="2">
    <source>
        <dbReference type="Proteomes" id="UP000306918"/>
    </source>
</evidence>
<keyword evidence="2" id="KW-1185">Reference proteome</keyword>
<dbReference type="OrthoDB" id="677802at2"/>
<name>A0A4S8HY85_9BACT</name>
<protein>
    <submittedName>
        <fullName evidence="1">Uncharacterized protein</fullName>
    </submittedName>
</protein>
<sequence>MPYFMVTVKESKAGARRRRKLVVACNSKPEAMISIQDLCRGTGFIPDYKTVGEITSYRYFRIVGTLLGRCIDRAAT</sequence>
<comment type="caution">
    <text evidence="1">The sequence shown here is derived from an EMBL/GenBank/DDBJ whole genome shotgun (WGS) entry which is preliminary data.</text>
</comment>
<dbReference type="RefSeq" id="WP_136575250.1">
    <property type="nucleotide sequence ID" value="NZ_STFF01000001.1"/>
</dbReference>
<evidence type="ECO:0000313" key="1">
    <source>
        <dbReference type="EMBL" id="THU40758.1"/>
    </source>
</evidence>
<dbReference type="EMBL" id="STFF01000001">
    <property type="protein sequence ID" value="THU40758.1"/>
    <property type="molecule type" value="Genomic_DNA"/>
</dbReference>
<reference evidence="1 2" key="1">
    <citation type="submission" date="2019-04" db="EMBL/GenBank/DDBJ databases">
        <title>Niastella caeni sp. nov., isolated from activated sludge.</title>
        <authorList>
            <person name="Sheng M."/>
        </authorList>
    </citation>
    <scope>NUCLEOTIDE SEQUENCE [LARGE SCALE GENOMIC DNA]</scope>
    <source>
        <strain evidence="1 2">HX-2-15</strain>
    </source>
</reference>
<accession>A0A4S8HY85</accession>
<organism evidence="1 2">
    <name type="scientific">Niastella caeni</name>
    <dbReference type="NCBI Taxonomy" id="2569763"/>
    <lineage>
        <taxon>Bacteria</taxon>
        <taxon>Pseudomonadati</taxon>
        <taxon>Bacteroidota</taxon>
        <taxon>Chitinophagia</taxon>
        <taxon>Chitinophagales</taxon>
        <taxon>Chitinophagaceae</taxon>
        <taxon>Niastella</taxon>
    </lineage>
</organism>
<gene>
    <name evidence="1" type="ORF">FAM09_01190</name>
</gene>